<dbReference type="SUPFAM" id="SSF82866">
    <property type="entry name" value="Multidrug efflux transporter AcrB transmembrane domain"/>
    <property type="match status" value="1"/>
</dbReference>
<keyword evidence="2" id="KW-0812">Transmembrane</keyword>
<proteinExistence type="predicted"/>
<dbReference type="AlphaFoldDB" id="A0A933DTZ9"/>
<protein>
    <recommendedName>
        <fullName evidence="5">DUF5673 domain-containing protein</fullName>
    </recommendedName>
</protein>
<evidence type="ECO:0000256" key="2">
    <source>
        <dbReference type="SAM" id="Phobius"/>
    </source>
</evidence>
<evidence type="ECO:0000313" key="3">
    <source>
        <dbReference type="EMBL" id="MBI4132448.1"/>
    </source>
</evidence>
<evidence type="ECO:0008006" key="5">
    <source>
        <dbReference type="Google" id="ProtNLM"/>
    </source>
</evidence>
<feature type="region of interest" description="Disordered" evidence="1">
    <location>
        <begin position="17"/>
        <end position="45"/>
    </location>
</feature>
<keyword evidence="2" id="KW-0472">Membrane</keyword>
<reference evidence="3" key="1">
    <citation type="submission" date="2020-07" db="EMBL/GenBank/DDBJ databases">
        <title>Huge and variable diversity of episymbiotic CPR bacteria and DPANN archaea in groundwater ecosystems.</title>
        <authorList>
            <person name="He C.Y."/>
            <person name="Keren R."/>
            <person name="Whittaker M."/>
            <person name="Farag I.F."/>
            <person name="Doudna J."/>
            <person name="Cate J.H.D."/>
            <person name="Banfield J.F."/>
        </authorList>
    </citation>
    <scope>NUCLEOTIDE SEQUENCE</scope>
    <source>
        <strain evidence="3">NC_groundwater_1226_Ag_S-0.1um_59_124</strain>
    </source>
</reference>
<organism evidence="3 4">
    <name type="scientific">Candidatus Sungiibacteriota bacterium</name>
    <dbReference type="NCBI Taxonomy" id="2750080"/>
    <lineage>
        <taxon>Bacteria</taxon>
        <taxon>Candidatus Sungiibacteriota</taxon>
    </lineage>
</organism>
<sequence>MANTVIDLRKLKNELKGGVSPENELSPPSEPLLLENEDSLSPREADTDTVQNAILEWTTPDAEPEAIGSGLQLLGGGALLIGAVVALFFRNFLFALLLILSGLLVIGQAFRAPRQIRFAVTARGIKIGSRLYEFDALESFWIFYDPPLFRELALRSRKHLMPVVKVPLGDTDPLRLRQSLLRFLPEEEQELSLLDIISKRLGF</sequence>
<dbReference type="Proteomes" id="UP000704960">
    <property type="component" value="Unassembled WGS sequence"/>
</dbReference>
<feature type="transmembrane region" description="Helical" evidence="2">
    <location>
        <begin position="78"/>
        <end position="107"/>
    </location>
</feature>
<name>A0A933DTZ9_9BACT</name>
<evidence type="ECO:0000256" key="1">
    <source>
        <dbReference type="SAM" id="MobiDB-lite"/>
    </source>
</evidence>
<keyword evidence="2" id="KW-1133">Transmembrane helix</keyword>
<dbReference type="EMBL" id="JACQMJ010000008">
    <property type="protein sequence ID" value="MBI4132448.1"/>
    <property type="molecule type" value="Genomic_DNA"/>
</dbReference>
<gene>
    <name evidence="3" type="ORF">HY474_02345</name>
</gene>
<comment type="caution">
    <text evidence="3">The sequence shown here is derived from an EMBL/GenBank/DDBJ whole genome shotgun (WGS) entry which is preliminary data.</text>
</comment>
<accession>A0A933DTZ9</accession>
<evidence type="ECO:0000313" key="4">
    <source>
        <dbReference type="Proteomes" id="UP000704960"/>
    </source>
</evidence>
<feature type="compositionally biased region" description="Low complexity" evidence="1">
    <location>
        <begin position="20"/>
        <end position="34"/>
    </location>
</feature>